<reference evidence="7" key="1">
    <citation type="submission" date="2020-07" db="EMBL/GenBank/DDBJ databases">
        <title>Genome sequence and genetic diversity analysis of an under-domesticated orphan crop, white fonio (Digitaria exilis).</title>
        <authorList>
            <person name="Bennetzen J.L."/>
            <person name="Chen S."/>
            <person name="Ma X."/>
            <person name="Wang X."/>
            <person name="Yssel A.E.J."/>
            <person name="Chaluvadi S.R."/>
            <person name="Johnson M."/>
            <person name="Gangashetty P."/>
            <person name="Hamidou F."/>
            <person name="Sanogo M.D."/>
            <person name="Zwaenepoel A."/>
            <person name="Wallace J."/>
            <person name="Van De Peer Y."/>
            <person name="Van Deynze A."/>
        </authorList>
    </citation>
    <scope>NUCLEOTIDE SEQUENCE</scope>
    <source>
        <tissue evidence="7">Leaves</tissue>
    </source>
</reference>
<dbReference type="InterPro" id="IPR001128">
    <property type="entry name" value="Cyt_P450"/>
</dbReference>
<evidence type="ECO:0000256" key="6">
    <source>
        <dbReference type="SAM" id="MobiDB-lite"/>
    </source>
</evidence>
<dbReference type="PANTHER" id="PTHR24296">
    <property type="entry name" value="CYTOCHROME P450"/>
    <property type="match status" value="1"/>
</dbReference>
<sequence length="1063" mass="116968">MDVRSNYPLSAHPGIHGSIPIVGSMDRLLLSPSKGILRNEEKFGTSRAKRGSGAPSAVDKPTRPCSSPHRPHRAERNIRRERSRLPPRREEVIVLLIRGSNLGPSKGFDKGPRSTESGIINGTLEARTLEETNRLCSRPGKVPRSRDPSRGSIEPSTSIERGQVLSSILSRKAFMDVSCDHEPTLIERGMDVHSNHPLPAQPGIRGSIPPREARVASSSAPSNREREARRKLEIPPTSGAVDEPTPKEAVNALLIRLRPWESLGGYTRGCASAPPRILGTHEEIKASKASTNSSLRRMKTSFLRRLGGYCPKLLGIKAHDDIDLAQQPSKGPPSLRVLGPIQLEVNDHPRADGFRLDRGSAASTPTLERMVSVSIEARRPRPSPSSGVSVSIEARRPRPSPSSGVSVSIEARRPRPSPSSGVSVSFEARRPRPSPSSGVSVSLRPLPSRGCFPSRSRVGELELAIQARARLDGNSAQPTAVHQSRHDADMTLSAMLHARPNPASSTATSKEATEARIGPVRKLPTLDAVNCHEKEGRYVSPCHVVSGVGRRDSRSRTVRGMDEHLGLRRLSPSPTLLVNPYYKQHVTRCIAPLLDVRPRGRNQDKTSEWLAPQSLGSTAQEHHFSFITDVLGVQLTSSMAAFCWRTGTAPRVVSMMHDFLGGGIFNADGESWRAQRKVASHEFNTRSLRVFVARCVHDELHGRLLPLLRRRATASGASLDLQDVLERFGFDNICRVAFDHDPRQLSVDGDGDDAGTASNAGSSSFADAFRDASYLSVGRFRYAIPGFWKVKKALNVGSERRLRESVATVHGFADRIIQSRREEMQRDGFEKHDLLSRFMASHQGESSKEALRDVVTSFLLAGRESTSSALTWFFWLLSSRPVVQRRIRDEIAAVRARHPRGDDVMGFDVDELREMHYVHAAITESMRLYPPVPANSLHVQADDVLPDGTAVKAGWSVGYNSYAMGRMVSVWGDDALEYRPERWLSPDDGTFQPGSPFRFVAFHAGPRLCLGKEMAYIQMKSVVASVLEDLDVVVDGAYRPRQLPSLTLRMAGGLPVTVKPRRD</sequence>
<evidence type="ECO:0000313" key="7">
    <source>
        <dbReference type="EMBL" id="KAF8718390.1"/>
    </source>
</evidence>
<evidence type="ECO:0000256" key="2">
    <source>
        <dbReference type="ARBA" id="ARBA00022723"/>
    </source>
</evidence>
<gene>
    <name evidence="7" type="ORF">HU200_025373</name>
</gene>
<dbReference type="GO" id="GO:0016705">
    <property type="term" value="F:oxidoreductase activity, acting on paired donors, with incorporation or reduction of molecular oxygen"/>
    <property type="evidence" value="ECO:0007669"/>
    <property type="project" value="InterPro"/>
</dbReference>
<dbReference type="GO" id="GO:0020037">
    <property type="term" value="F:heme binding"/>
    <property type="evidence" value="ECO:0007669"/>
    <property type="project" value="InterPro"/>
</dbReference>
<keyword evidence="4 5" id="KW-0408">Iron</keyword>
<dbReference type="AlphaFoldDB" id="A0A835C2Z9"/>
<evidence type="ECO:0008006" key="9">
    <source>
        <dbReference type="Google" id="ProtNLM"/>
    </source>
</evidence>
<dbReference type="PROSITE" id="PS00086">
    <property type="entry name" value="CYTOCHROME_P450"/>
    <property type="match status" value="1"/>
</dbReference>
<protein>
    <recommendedName>
        <fullName evidence="9">Cytochrome P450</fullName>
    </recommendedName>
</protein>
<dbReference type="Pfam" id="PF00067">
    <property type="entry name" value="p450"/>
    <property type="match status" value="1"/>
</dbReference>
<feature type="binding site" description="axial binding residue" evidence="5">
    <location>
        <position position="1009"/>
    </location>
    <ligand>
        <name>heme</name>
        <dbReference type="ChEBI" id="CHEBI:30413"/>
    </ligand>
    <ligandPart>
        <name>Fe</name>
        <dbReference type="ChEBI" id="CHEBI:18248"/>
    </ligandPart>
</feature>
<name>A0A835C2Z9_9POAL</name>
<evidence type="ECO:0000256" key="1">
    <source>
        <dbReference type="ARBA" id="ARBA00010617"/>
    </source>
</evidence>
<dbReference type="CDD" id="cd11064">
    <property type="entry name" value="CYP86A"/>
    <property type="match status" value="1"/>
</dbReference>
<keyword evidence="5" id="KW-0349">Heme</keyword>
<accession>A0A835C2Z9</accession>
<evidence type="ECO:0000256" key="5">
    <source>
        <dbReference type="PIRSR" id="PIRSR602401-1"/>
    </source>
</evidence>
<dbReference type="PRINTS" id="PR00385">
    <property type="entry name" value="P450"/>
</dbReference>
<keyword evidence="3" id="KW-0560">Oxidoreductase</keyword>
<dbReference type="OrthoDB" id="1470350at2759"/>
<feature type="compositionally biased region" description="Low complexity" evidence="6">
    <location>
        <begin position="435"/>
        <end position="448"/>
    </location>
</feature>
<dbReference type="GO" id="GO:0006629">
    <property type="term" value="P:lipid metabolic process"/>
    <property type="evidence" value="ECO:0007669"/>
    <property type="project" value="UniProtKB-ARBA"/>
</dbReference>
<keyword evidence="8" id="KW-1185">Reference proteome</keyword>
<keyword evidence="2 5" id="KW-0479">Metal-binding</keyword>
<dbReference type="PRINTS" id="PR00463">
    <property type="entry name" value="EP450I"/>
</dbReference>
<comment type="similarity">
    <text evidence="1">Belongs to the cytochrome P450 family.</text>
</comment>
<evidence type="ECO:0000256" key="4">
    <source>
        <dbReference type="ARBA" id="ARBA00023004"/>
    </source>
</evidence>
<feature type="region of interest" description="Disordered" evidence="6">
    <location>
        <begin position="135"/>
        <end position="159"/>
    </location>
</feature>
<feature type="region of interest" description="Disordered" evidence="6">
    <location>
        <begin position="349"/>
        <end position="448"/>
    </location>
</feature>
<feature type="compositionally biased region" description="Basic and acidic residues" evidence="6">
    <location>
        <begin position="349"/>
        <end position="358"/>
    </location>
</feature>
<dbReference type="EMBL" id="JACEFO010001710">
    <property type="protein sequence ID" value="KAF8718390.1"/>
    <property type="molecule type" value="Genomic_DNA"/>
</dbReference>
<feature type="compositionally biased region" description="Basic and acidic residues" evidence="6">
    <location>
        <begin position="74"/>
        <end position="85"/>
    </location>
</feature>
<comment type="cofactor">
    <cofactor evidence="5">
        <name>heme</name>
        <dbReference type="ChEBI" id="CHEBI:30413"/>
    </cofactor>
</comment>
<comment type="caution">
    <text evidence="7">The sequence shown here is derived from an EMBL/GenBank/DDBJ whole genome shotgun (WGS) entry which is preliminary data.</text>
</comment>
<feature type="region of interest" description="Disordered" evidence="6">
    <location>
        <begin position="201"/>
        <end position="231"/>
    </location>
</feature>
<feature type="region of interest" description="Disordered" evidence="6">
    <location>
        <begin position="40"/>
        <end position="85"/>
    </location>
</feature>
<dbReference type="Gene3D" id="1.10.630.10">
    <property type="entry name" value="Cytochrome P450"/>
    <property type="match status" value="1"/>
</dbReference>
<proteinExistence type="inferred from homology"/>
<organism evidence="7 8">
    <name type="scientific">Digitaria exilis</name>
    <dbReference type="NCBI Taxonomy" id="1010633"/>
    <lineage>
        <taxon>Eukaryota</taxon>
        <taxon>Viridiplantae</taxon>
        <taxon>Streptophyta</taxon>
        <taxon>Embryophyta</taxon>
        <taxon>Tracheophyta</taxon>
        <taxon>Spermatophyta</taxon>
        <taxon>Magnoliopsida</taxon>
        <taxon>Liliopsida</taxon>
        <taxon>Poales</taxon>
        <taxon>Poaceae</taxon>
        <taxon>PACMAD clade</taxon>
        <taxon>Panicoideae</taxon>
        <taxon>Panicodae</taxon>
        <taxon>Paniceae</taxon>
        <taxon>Anthephorinae</taxon>
        <taxon>Digitaria</taxon>
    </lineage>
</organism>
<dbReference type="SUPFAM" id="SSF48264">
    <property type="entry name" value="Cytochrome P450"/>
    <property type="match status" value="1"/>
</dbReference>
<dbReference type="InterPro" id="IPR036396">
    <property type="entry name" value="Cyt_P450_sf"/>
</dbReference>
<dbReference type="GO" id="GO:0004497">
    <property type="term" value="F:monooxygenase activity"/>
    <property type="evidence" value="ECO:0007669"/>
    <property type="project" value="InterPro"/>
</dbReference>
<dbReference type="GO" id="GO:0005506">
    <property type="term" value="F:iron ion binding"/>
    <property type="evidence" value="ECO:0007669"/>
    <property type="project" value="InterPro"/>
</dbReference>
<dbReference type="Proteomes" id="UP000636709">
    <property type="component" value="Unassembled WGS sequence"/>
</dbReference>
<evidence type="ECO:0000256" key="3">
    <source>
        <dbReference type="ARBA" id="ARBA00023002"/>
    </source>
</evidence>
<evidence type="ECO:0000313" key="8">
    <source>
        <dbReference type="Proteomes" id="UP000636709"/>
    </source>
</evidence>
<dbReference type="InterPro" id="IPR017972">
    <property type="entry name" value="Cyt_P450_CS"/>
</dbReference>
<dbReference type="InterPro" id="IPR002401">
    <property type="entry name" value="Cyt_P450_E_grp-I"/>
</dbReference>